<proteinExistence type="predicted"/>
<evidence type="ECO:0000313" key="2">
    <source>
        <dbReference type="Proteomes" id="UP001328107"/>
    </source>
</evidence>
<sequence>QLKESKEKEAELSRRLEQFELLSRVKAETAEELHSKSKELAETKRLFEGACLEARKAQLRVEEVEKKL</sequence>
<dbReference type="AlphaFoldDB" id="A0AAN5D376"/>
<comment type="caution">
    <text evidence="1">The sequence shown here is derived from an EMBL/GenBank/DDBJ whole genome shotgun (WGS) entry which is preliminary data.</text>
</comment>
<evidence type="ECO:0000313" key="1">
    <source>
        <dbReference type="EMBL" id="GMR55718.1"/>
    </source>
</evidence>
<protein>
    <submittedName>
        <fullName evidence="1">Uncharacterized protein</fullName>
    </submittedName>
</protein>
<reference evidence="2" key="1">
    <citation type="submission" date="2022-10" db="EMBL/GenBank/DDBJ databases">
        <title>Genome assembly of Pristionchus species.</title>
        <authorList>
            <person name="Yoshida K."/>
            <person name="Sommer R.J."/>
        </authorList>
    </citation>
    <scope>NUCLEOTIDE SEQUENCE [LARGE SCALE GENOMIC DNA]</scope>
    <source>
        <strain evidence="2">RS5460</strain>
    </source>
</reference>
<feature type="non-terminal residue" evidence="1">
    <location>
        <position position="1"/>
    </location>
</feature>
<dbReference type="Proteomes" id="UP001328107">
    <property type="component" value="Unassembled WGS sequence"/>
</dbReference>
<keyword evidence="2" id="KW-1185">Reference proteome</keyword>
<feature type="non-terminal residue" evidence="1">
    <location>
        <position position="68"/>
    </location>
</feature>
<name>A0AAN5D376_9BILA</name>
<gene>
    <name evidence="1" type="ORF">PMAYCL1PPCAC_25913</name>
</gene>
<dbReference type="EMBL" id="BTRK01000005">
    <property type="protein sequence ID" value="GMR55718.1"/>
    <property type="molecule type" value="Genomic_DNA"/>
</dbReference>
<accession>A0AAN5D376</accession>
<organism evidence="1 2">
    <name type="scientific">Pristionchus mayeri</name>
    <dbReference type="NCBI Taxonomy" id="1317129"/>
    <lineage>
        <taxon>Eukaryota</taxon>
        <taxon>Metazoa</taxon>
        <taxon>Ecdysozoa</taxon>
        <taxon>Nematoda</taxon>
        <taxon>Chromadorea</taxon>
        <taxon>Rhabditida</taxon>
        <taxon>Rhabditina</taxon>
        <taxon>Diplogasteromorpha</taxon>
        <taxon>Diplogasteroidea</taxon>
        <taxon>Neodiplogasteridae</taxon>
        <taxon>Pristionchus</taxon>
    </lineage>
</organism>